<evidence type="ECO:0000256" key="1">
    <source>
        <dbReference type="SAM" id="MobiDB-lite"/>
    </source>
</evidence>
<reference evidence="2 3" key="1">
    <citation type="submission" date="2020-06" db="EMBL/GenBank/DDBJ databases">
        <title>Transcriptomic and genomic resources for Thalictrum thalictroides and T. hernandezii: Facilitating candidate gene discovery in an emerging model plant lineage.</title>
        <authorList>
            <person name="Arias T."/>
            <person name="Riano-Pachon D.M."/>
            <person name="Di Stilio V.S."/>
        </authorList>
    </citation>
    <scope>NUCLEOTIDE SEQUENCE [LARGE SCALE GENOMIC DNA]</scope>
    <source>
        <strain evidence="3">cv. WT478/WT964</strain>
        <tissue evidence="2">Leaves</tissue>
    </source>
</reference>
<comment type="caution">
    <text evidence="2">The sequence shown here is derived from an EMBL/GenBank/DDBJ whole genome shotgun (WGS) entry which is preliminary data.</text>
</comment>
<gene>
    <name evidence="2" type="ORF">FRX31_027106</name>
</gene>
<sequence>MKSAVEKFRSMGANAPYCNLMYPPEDLLEFKSERIRILTNIAHDIATIDGRSTLNNLRRVGTNPLSPSMVATVRRIISLYSGAITPSVAHARVGGFARLDMHDPLANVLNSDAKDDDETNGAVDNPTNIPGTYTLPPAVN</sequence>
<protein>
    <submittedName>
        <fullName evidence="2">Uncharacterized protein</fullName>
    </submittedName>
</protein>
<dbReference type="EMBL" id="JABWDY010033598">
    <property type="protein sequence ID" value="KAF5183307.1"/>
    <property type="molecule type" value="Genomic_DNA"/>
</dbReference>
<dbReference type="Proteomes" id="UP000554482">
    <property type="component" value="Unassembled WGS sequence"/>
</dbReference>
<dbReference type="AlphaFoldDB" id="A0A7J6VEY3"/>
<keyword evidence="3" id="KW-1185">Reference proteome</keyword>
<name>A0A7J6VEY3_THATH</name>
<evidence type="ECO:0000313" key="3">
    <source>
        <dbReference type="Proteomes" id="UP000554482"/>
    </source>
</evidence>
<organism evidence="2 3">
    <name type="scientific">Thalictrum thalictroides</name>
    <name type="common">Rue-anemone</name>
    <name type="synonym">Anemone thalictroides</name>
    <dbReference type="NCBI Taxonomy" id="46969"/>
    <lineage>
        <taxon>Eukaryota</taxon>
        <taxon>Viridiplantae</taxon>
        <taxon>Streptophyta</taxon>
        <taxon>Embryophyta</taxon>
        <taxon>Tracheophyta</taxon>
        <taxon>Spermatophyta</taxon>
        <taxon>Magnoliopsida</taxon>
        <taxon>Ranunculales</taxon>
        <taxon>Ranunculaceae</taxon>
        <taxon>Thalictroideae</taxon>
        <taxon>Thalictrum</taxon>
    </lineage>
</organism>
<evidence type="ECO:0000313" key="2">
    <source>
        <dbReference type="EMBL" id="KAF5183307.1"/>
    </source>
</evidence>
<feature type="region of interest" description="Disordered" evidence="1">
    <location>
        <begin position="111"/>
        <end position="140"/>
    </location>
</feature>
<accession>A0A7J6VEY3</accession>
<dbReference type="OrthoDB" id="7450759at2759"/>
<proteinExistence type="predicted"/>